<evidence type="ECO:0000313" key="1">
    <source>
        <dbReference type="EMBL" id="OAA83006.1"/>
    </source>
</evidence>
<gene>
    <name evidence="1" type="ORF">WY13_03778</name>
</gene>
<dbReference type="AlphaFoldDB" id="A0A162KRK9"/>
<protein>
    <recommendedName>
        <fullName evidence="3">CxxH/CxxC protein</fullName>
    </recommendedName>
</protein>
<accession>A0A162KRK9</accession>
<dbReference type="NCBIfam" id="TIGR04129">
    <property type="entry name" value="CxxH_BA5709"/>
    <property type="match status" value="1"/>
</dbReference>
<dbReference type="Pfam" id="PF14116">
    <property type="entry name" value="YyzF"/>
    <property type="match status" value="1"/>
</dbReference>
<dbReference type="Proteomes" id="UP000077407">
    <property type="component" value="Unassembled WGS sequence"/>
</dbReference>
<name>A0A162KRK9_9CLOT</name>
<dbReference type="RefSeq" id="WP_082848569.1">
    <property type="nucleotide sequence ID" value="NZ_LITT01000063.1"/>
</dbReference>
<reference evidence="1 2" key="1">
    <citation type="journal article" date="2015" name="Biotechnol. Bioeng.">
        <title>Genome sequence and phenotypic characterization of Caulobacter segnis.</title>
        <authorList>
            <person name="Patel S."/>
            <person name="Fletcher B."/>
            <person name="Scott D.C."/>
            <person name="Ely B."/>
        </authorList>
    </citation>
    <scope>NUCLEOTIDE SEQUENCE [LARGE SCALE GENOMIC DNA]</scope>
    <source>
        <strain evidence="1 2">ERI-2</strain>
    </source>
</reference>
<dbReference type="EMBL" id="LITT01000063">
    <property type="protein sequence ID" value="OAA83006.1"/>
    <property type="molecule type" value="Genomic_DNA"/>
</dbReference>
<dbReference type="PATRIC" id="fig|1538.10.peg.3853"/>
<dbReference type="OrthoDB" id="1652387at2"/>
<comment type="caution">
    <text evidence="1">The sequence shown here is derived from an EMBL/GenBank/DDBJ whole genome shotgun (WGS) entry which is preliminary data.</text>
</comment>
<dbReference type="InterPro" id="IPR025626">
    <property type="entry name" value="YyzF"/>
</dbReference>
<evidence type="ECO:0000313" key="2">
    <source>
        <dbReference type="Proteomes" id="UP000077407"/>
    </source>
</evidence>
<evidence type="ECO:0008006" key="3">
    <source>
        <dbReference type="Google" id="ProtNLM"/>
    </source>
</evidence>
<organism evidence="1 2">
    <name type="scientific">Clostridium ljungdahlii</name>
    <dbReference type="NCBI Taxonomy" id="1538"/>
    <lineage>
        <taxon>Bacteria</taxon>
        <taxon>Bacillati</taxon>
        <taxon>Bacillota</taxon>
        <taxon>Clostridia</taxon>
        <taxon>Eubacteriales</taxon>
        <taxon>Clostridiaceae</taxon>
        <taxon>Clostridium</taxon>
    </lineage>
</organism>
<proteinExistence type="predicted"/>
<sequence length="53" mass="6207">MERETTYCCDHHIDIAFDDFLVDNETFPYLVNITGHKCTYCSREATYALKSKP</sequence>